<evidence type="ECO:0000256" key="1">
    <source>
        <dbReference type="ARBA" id="ARBA00023125"/>
    </source>
</evidence>
<gene>
    <name evidence="3" type="ORF">NBG84_04475</name>
</gene>
<evidence type="ECO:0000259" key="2">
    <source>
        <dbReference type="PROSITE" id="PS50943"/>
    </source>
</evidence>
<dbReference type="Pfam" id="PF07883">
    <property type="entry name" value="Cupin_2"/>
    <property type="match status" value="1"/>
</dbReference>
<dbReference type="SUPFAM" id="SSF47413">
    <property type="entry name" value="lambda repressor-like DNA-binding domains"/>
    <property type="match status" value="1"/>
</dbReference>
<dbReference type="InterPro" id="IPR050807">
    <property type="entry name" value="TransReg_Diox_bact_type"/>
</dbReference>
<evidence type="ECO:0000313" key="4">
    <source>
        <dbReference type="Proteomes" id="UP001431429"/>
    </source>
</evidence>
<sequence>MTAGAVSEPEGPAAAPMLHVIGARIRARRAERGLSVERLSALSGISAGMLSLVERGKANPSFTTLLHIAHGLGVSIGWFFDSDETRPHSPVVRKSERRGIEGSTRPVDGIVREALTPSASGVLEAVWLENPPGFDSSATPYQHDGVEFGFVLSGTWDVYLNGERHRLEAGDTITYDCDVPHWHVNPGEEPTTAIWVVTPPRR</sequence>
<keyword evidence="1" id="KW-0238">DNA-binding</keyword>
<dbReference type="Proteomes" id="UP001431429">
    <property type="component" value="Unassembled WGS sequence"/>
</dbReference>
<dbReference type="Gene3D" id="2.60.120.10">
    <property type="entry name" value="Jelly Rolls"/>
    <property type="match status" value="1"/>
</dbReference>
<dbReference type="InterPro" id="IPR010982">
    <property type="entry name" value="Lambda_DNA-bd_dom_sf"/>
</dbReference>
<dbReference type="InterPro" id="IPR014710">
    <property type="entry name" value="RmlC-like_jellyroll"/>
</dbReference>
<dbReference type="InterPro" id="IPR001387">
    <property type="entry name" value="Cro/C1-type_HTH"/>
</dbReference>
<proteinExistence type="predicted"/>
<dbReference type="PANTHER" id="PTHR46797">
    <property type="entry name" value="HTH-TYPE TRANSCRIPTIONAL REGULATOR"/>
    <property type="match status" value="1"/>
</dbReference>
<dbReference type="InterPro" id="IPR011051">
    <property type="entry name" value="RmlC_Cupin_sf"/>
</dbReference>
<protein>
    <submittedName>
        <fullName evidence="3">XRE family transcriptional regulator</fullName>
    </submittedName>
</protein>
<dbReference type="Pfam" id="PF01381">
    <property type="entry name" value="HTH_3"/>
    <property type="match status" value="1"/>
</dbReference>
<accession>A0ABT0UH74</accession>
<dbReference type="Gene3D" id="1.10.260.40">
    <property type="entry name" value="lambda repressor-like DNA-binding domains"/>
    <property type="match status" value="1"/>
</dbReference>
<dbReference type="CDD" id="cd02209">
    <property type="entry name" value="cupin_XRE_C"/>
    <property type="match status" value="1"/>
</dbReference>
<dbReference type="RefSeq" id="WP_250917930.1">
    <property type="nucleotide sequence ID" value="NZ_JAMQAW010000003.1"/>
</dbReference>
<dbReference type="SUPFAM" id="SSF51182">
    <property type="entry name" value="RmlC-like cupins"/>
    <property type="match status" value="1"/>
</dbReference>
<feature type="domain" description="HTH cro/C1-type" evidence="2">
    <location>
        <begin position="25"/>
        <end position="79"/>
    </location>
</feature>
<dbReference type="PANTHER" id="PTHR46797:SF1">
    <property type="entry name" value="METHYLPHOSPHONATE SYNTHASE"/>
    <property type="match status" value="1"/>
</dbReference>
<dbReference type="InterPro" id="IPR013096">
    <property type="entry name" value="Cupin_2"/>
</dbReference>
<dbReference type="CDD" id="cd00093">
    <property type="entry name" value="HTH_XRE"/>
    <property type="match status" value="1"/>
</dbReference>
<comment type="caution">
    <text evidence="3">The sequence shown here is derived from an EMBL/GenBank/DDBJ whole genome shotgun (WGS) entry which is preliminary data.</text>
</comment>
<evidence type="ECO:0000313" key="3">
    <source>
        <dbReference type="EMBL" id="MCM2387572.1"/>
    </source>
</evidence>
<keyword evidence="4" id="KW-1185">Reference proteome</keyword>
<dbReference type="PROSITE" id="PS50943">
    <property type="entry name" value="HTH_CROC1"/>
    <property type="match status" value="1"/>
</dbReference>
<dbReference type="EMBL" id="JAMQAW010000003">
    <property type="protein sequence ID" value="MCM2387572.1"/>
    <property type="molecule type" value="Genomic_DNA"/>
</dbReference>
<organism evidence="3 4">
    <name type="scientific">Streptomyces albipurpureus</name>
    <dbReference type="NCBI Taxonomy" id="2897419"/>
    <lineage>
        <taxon>Bacteria</taxon>
        <taxon>Bacillati</taxon>
        <taxon>Actinomycetota</taxon>
        <taxon>Actinomycetes</taxon>
        <taxon>Kitasatosporales</taxon>
        <taxon>Streptomycetaceae</taxon>
        <taxon>Streptomyces</taxon>
    </lineage>
</organism>
<dbReference type="SMART" id="SM00530">
    <property type="entry name" value="HTH_XRE"/>
    <property type="match status" value="1"/>
</dbReference>
<reference evidence="3" key="1">
    <citation type="submission" date="2022-06" db="EMBL/GenBank/DDBJ databases">
        <title>Genome public.</title>
        <authorList>
            <person name="Sun Q."/>
        </authorList>
    </citation>
    <scope>NUCLEOTIDE SEQUENCE</scope>
    <source>
        <strain evidence="3">CWNU-1</strain>
    </source>
</reference>
<name>A0ABT0UH74_9ACTN</name>